<keyword evidence="1" id="KW-0812">Transmembrane</keyword>
<name>A0A2Z2K703_9BACL</name>
<feature type="transmembrane region" description="Helical" evidence="1">
    <location>
        <begin position="12"/>
        <end position="36"/>
    </location>
</feature>
<protein>
    <recommendedName>
        <fullName evidence="4">Arylsulfotransferase N-terminal domain-containing protein</fullName>
    </recommendedName>
</protein>
<gene>
    <name evidence="2" type="ORF">B9T62_08120</name>
</gene>
<dbReference type="RefSeq" id="WP_087914772.1">
    <property type="nucleotide sequence ID" value="NZ_CP021780.1"/>
</dbReference>
<evidence type="ECO:0000313" key="3">
    <source>
        <dbReference type="Proteomes" id="UP000249890"/>
    </source>
</evidence>
<dbReference type="AlphaFoldDB" id="A0A2Z2K703"/>
<keyword evidence="1" id="KW-1133">Transmembrane helix</keyword>
<sequence length="381" mass="43321">MKRGNLLGNYRQYIILGLLLLVFILGFYGLGSIYALSSIGSRTVVLKNSQFSTSLTSINTEAFEIKAVTKLTNDYPLYDLQVRDHNNVIINVPDHSFSGLKIAELHLDNNQLSDIAENVGNDITLTPDAKQLIYTKSDYSGENLRTYVYSLQLNKELKQLKDYSYLRVFIDHERYLGFSGSAFALTNVTTGKVQQLFTYDRLLQLIAAGSGSDNQNGITIRLDLIRKAEQNKVYFLADLNSSSAIFEMDLKNTNKVKLVAQGQQINQFMVMKNGNLLLQGKVENTDGLFLYNQAAGQFKLLQEGMITNYALQSDESRIAYFMVNNNQMWDLHTVYLDNGSLDSDTVIYRNIHSVQTMKWHQDDLFIISSQLSKSEIYRFTF</sequence>
<dbReference type="OrthoDB" id="2590460at2"/>
<dbReference type="SUPFAM" id="SSF69304">
    <property type="entry name" value="Tricorn protease N-terminal domain"/>
    <property type="match status" value="1"/>
</dbReference>
<dbReference type="Proteomes" id="UP000249890">
    <property type="component" value="Chromosome"/>
</dbReference>
<reference evidence="2 3" key="1">
    <citation type="submission" date="2017-06" db="EMBL/GenBank/DDBJ databases">
        <title>Complete genome sequence of Paenibacillus donghaensis KCTC 13049T isolated from East Sea sediment, South Korea.</title>
        <authorList>
            <person name="Jung B.K."/>
            <person name="Hong S.-J."/>
            <person name="Shin J.-H."/>
        </authorList>
    </citation>
    <scope>NUCLEOTIDE SEQUENCE [LARGE SCALE GENOMIC DNA]</scope>
    <source>
        <strain evidence="2 3">KCTC 13049</strain>
    </source>
</reference>
<dbReference type="KEGG" id="pdh:B9T62_08120"/>
<dbReference type="EMBL" id="CP021780">
    <property type="protein sequence ID" value="ASA20754.1"/>
    <property type="molecule type" value="Genomic_DNA"/>
</dbReference>
<evidence type="ECO:0000256" key="1">
    <source>
        <dbReference type="SAM" id="Phobius"/>
    </source>
</evidence>
<dbReference type="SUPFAM" id="SSF82171">
    <property type="entry name" value="DPP6 N-terminal domain-like"/>
    <property type="match status" value="1"/>
</dbReference>
<evidence type="ECO:0000313" key="2">
    <source>
        <dbReference type="EMBL" id="ASA20754.1"/>
    </source>
</evidence>
<keyword evidence="3" id="KW-1185">Reference proteome</keyword>
<keyword evidence="1" id="KW-0472">Membrane</keyword>
<accession>A0A2Z2K703</accession>
<evidence type="ECO:0008006" key="4">
    <source>
        <dbReference type="Google" id="ProtNLM"/>
    </source>
</evidence>
<proteinExistence type="predicted"/>
<organism evidence="2 3">
    <name type="scientific">Paenibacillus donghaensis</name>
    <dbReference type="NCBI Taxonomy" id="414771"/>
    <lineage>
        <taxon>Bacteria</taxon>
        <taxon>Bacillati</taxon>
        <taxon>Bacillota</taxon>
        <taxon>Bacilli</taxon>
        <taxon>Bacillales</taxon>
        <taxon>Paenibacillaceae</taxon>
        <taxon>Paenibacillus</taxon>
    </lineage>
</organism>